<dbReference type="HOGENOM" id="CLU_2665037_0_0_0"/>
<gene>
    <name evidence="2" type="ORF">Dgeo_3022</name>
</gene>
<dbReference type="KEGG" id="dge:Dgeo_3022"/>
<proteinExistence type="predicted"/>
<evidence type="ECO:0000313" key="3">
    <source>
        <dbReference type="Proteomes" id="UP000002431"/>
    </source>
</evidence>
<dbReference type="AlphaFoldDB" id="A8ZRF4"/>
<dbReference type="RefSeq" id="WP_012173324.1">
    <property type="nucleotide sequence ID" value="NC_009939.1"/>
</dbReference>
<protein>
    <submittedName>
        <fullName evidence="2">Uncharacterized protein</fullName>
    </submittedName>
</protein>
<keyword evidence="3" id="KW-1185">Reference proteome</keyword>
<geneLocation type="plasmid" evidence="2 3">
    <name>pDGEO02</name>
</geneLocation>
<sequence>MLQPGMKVAHQLPHRPDLLALGKVMPDGQSVLWQEIVDANGTETNRNASGVRPGRPVPIKGDERPCPPQFAHLVR</sequence>
<reference evidence="2" key="1">
    <citation type="submission" date="2007-10" db="EMBL/GenBank/DDBJ databases">
        <title>Complete sequence of Plasmid2 pDGEO02 of Deinococcus geothermalis DSM 11300.</title>
        <authorList>
            <consortium name="US DOE Joint Genome Institute"/>
            <person name="Copeland A."/>
            <person name="Lucas S."/>
            <person name="Lapidus A."/>
            <person name="Barry K."/>
            <person name="Detter J.C."/>
            <person name="Glavina del Rio T."/>
            <person name="Hammon N."/>
            <person name="Israni S."/>
            <person name="Dalin E."/>
            <person name="Tice H."/>
            <person name="Pitluck S."/>
            <person name="Brettin T."/>
            <person name="Bruce D."/>
            <person name="Han C."/>
            <person name="Tapia R."/>
            <person name="Saunders E."/>
            <person name="Gilna P."/>
            <person name="Schmutz J."/>
            <person name="Larimer F."/>
            <person name="Land M."/>
            <person name="Hauser L."/>
            <person name="Kyrpides N."/>
            <person name="Kim E."/>
            <person name="Daly M.J."/>
            <person name="Fredrickson J.K."/>
            <person name="Makarova K.S."/>
            <person name="Gaidamakova E.K."/>
            <person name="Zhai M."/>
            <person name="Richardson P."/>
        </authorList>
    </citation>
    <scope>NUCLEOTIDE SEQUENCE [LARGE SCALE GENOMIC DNA]</scope>
    <source>
        <strain evidence="2">DSM 11300</strain>
        <plasmid evidence="2">pDGEO02</plasmid>
    </source>
</reference>
<dbReference type="EMBL" id="CP000856">
    <property type="protein sequence ID" value="ABW35063.1"/>
    <property type="molecule type" value="Genomic_DNA"/>
</dbReference>
<accession>A8ZRF4</accession>
<keyword evidence="2" id="KW-0614">Plasmid</keyword>
<name>A8ZRF4_DEIGD</name>
<evidence type="ECO:0000313" key="2">
    <source>
        <dbReference type="EMBL" id="ABW35063.1"/>
    </source>
</evidence>
<feature type="region of interest" description="Disordered" evidence="1">
    <location>
        <begin position="43"/>
        <end position="75"/>
    </location>
</feature>
<organism evidence="2 3">
    <name type="scientific">Deinococcus geothermalis (strain DSM 11300 / CIP 105573 / AG-3a)</name>
    <dbReference type="NCBI Taxonomy" id="319795"/>
    <lineage>
        <taxon>Bacteria</taxon>
        <taxon>Thermotogati</taxon>
        <taxon>Deinococcota</taxon>
        <taxon>Deinococci</taxon>
        <taxon>Deinococcales</taxon>
        <taxon>Deinococcaceae</taxon>
        <taxon>Deinococcus</taxon>
    </lineage>
</organism>
<evidence type="ECO:0000256" key="1">
    <source>
        <dbReference type="SAM" id="MobiDB-lite"/>
    </source>
</evidence>
<dbReference type="Proteomes" id="UP000002431">
    <property type="component" value="Plasmid pDGEO02"/>
</dbReference>